<feature type="transmembrane region" description="Helical" evidence="1">
    <location>
        <begin position="12"/>
        <end position="33"/>
    </location>
</feature>
<evidence type="ECO:0000313" key="3">
    <source>
        <dbReference type="Proteomes" id="UP001139700"/>
    </source>
</evidence>
<evidence type="ECO:0000256" key="1">
    <source>
        <dbReference type="SAM" id="Phobius"/>
    </source>
</evidence>
<dbReference type="Proteomes" id="UP001139700">
    <property type="component" value="Unassembled WGS sequence"/>
</dbReference>
<proteinExistence type="predicted"/>
<keyword evidence="1" id="KW-0812">Transmembrane</keyword>
<dbReference type="AlphaFoldDB" id="A0A9X1P5G9"/>
<name>A0A9X1P5G9_9BACT</name>
<sequence length="477" mass="54929">MNRFYRKYRIVGNWINILLMVTVLAPLFALSYFNHPSPADDYCYIDTVFRFGWLEAMNYYYSGWTGRYFGIFLNHSNPLLFHSVTGFKILPVVLLSGVVFALYSLFRHLTPTLSGMAHLGFAGVVFFLYILKIASMSEAFYWMAAFVTYTIPNIFTLLWIVLVLRWYRQDTQTAKLLLSTLAGFLVFAIVGSSETNLLIIVLLIGAWWVYRILFHRKVDGFMIAMLLVCAASCFLYFSSPGNQARIGGNPLGGNVPFSVISSFKKLAVLSFNWVFRTPLIFFSLAWLVVLSRLSAGARNYFSIPVWYAVLLFVGVLSAQLFPSYYGVGIEPTPRVINCVYFFFLIGWFYVIGVVFHYFRKSKTNQFHFSVVRYGILYAILILSIGLSFFRSANVRLMYSDLIHGKAAAFDKEMYERYAILRDSKESTVYLPPIYSKPLSIFYDDDIKTNQIHWWNRCMAGYFGKKVIIMKDSQGEQQ</sequence>
<feature type="transmembrane region" description="Helical" evidence="1">
    <location>
        <begin position="370"/>
        <end position="389"/>
    </location>
</feature>
<dbReference type="Pfam" id="PF19528">
    <property type="entry name" value="DUF6056"/>
    <property type="match status" value="1"/>
</dbReference>
<comment type="caution">
    <text evidence="2">The sequence shown here is derived from an EMBL/GenBank/DDBJ whole genome shotgun (WGS) entry which is preliminary data.</text>
</comment>
<feature type="transmembrane region" description="Helical" evidence="1">
    <location>
        <begin position="273"/>
        <end position="293"/>
    </location>
</feature>
<feature type="transmembrane region" description="Helical" evidence="1">
    <location>
        <begin position="339"/>
        <end position="358"/>
    </location>
</feature>
<reference evidence="2" key="1">
    <citation type="submission" date="2021-12" db="EMBL/GenBank/DDBJ databases">
        <title>Novel species in genus Dyadobacter.</title>
        <authorList>
            <person name="Ma C."/>
        </authorList>
    </citation>
    <scope>NUCLEOTIDE SEQUENCE</scope>
    <source>
        <strain evidence="2">CY399</strain>
    </source>
</reference>
<dbReference type="EMBL" id="JAJTTA010000002">
    <property type="protein sequence ID" value="MCF0039174.1"/>
    <property type="molecule type" value="Genomic_DNA"/>
</dbReference>
<dbReference type="RefSeq" id="WP_234611651.1">
    <property type="nucleotide sequence ID" value="NZ_CP098806.1"/>
</dbReference>
<feature type="transmembrane region" description="Helical" evidence="1">
    <location>
        <begin position="115"/>
        <end position="134"/>
    </location>
</feature>
<feature type="transmembrane region" description="Helical" evidence="1">
    <location>
        <begin position="174"/>
        <end position="191"/>
    </location>
</feature>
<evidence type="ECO:0000313" key="2">
    <source>
        <dbReference type="EMBL" id="MCF0039174.1"/>
    </source>
</evidence>
<feature type="transmembrane region" description="Helical" evidence="1">
    <location>
        <begin position="140"/>
        <end position="162"/>
    </location>
</feature>
<keyword evidence="1" id="KW-0472">Membrane</keyword>
<gene>
    <name evidence="2" type="ORF">LXM24_03685</name>
</gene>
<dbReference type="InterPro" id="IPR045691">
    <property type="entry name" value="DUF6056"/>
</dbReference>
<organism evidence="2 3">
    <name type="scientific">Dyadobacter fanqingshengii</name>
    <dbReference type="NCBI Taxonomy" id="2906443"/>
    <lineage>
        <taxon>Bacteria</taxon>
        <taxon>Pseudomonadati</taxon>
        <taxon>Bacteroidota</taxon>
        <taxon>Cytophagia</taxon>
        <taxon>Cytophagales</taxon>
        <taxon>Spirosomataceae</taxon>
        <taxon>Dyadobacter</taxon>
    </lineage>
</organism>
<accession>A0A9X1P5G9</accession>
<keyword evidence="1" id="KW-1133">Transmembrane helix</keyword>
<protein>
    <submittedName>
        <fullName evidence="2">DUF6056 family protein</fullName>
    </submittedName>
</protein>
<feature type="transmembrane region" description="Helical" evidence="1">
    <location>
        <begin position="305"/>
        <end position="327"/>
    </location>
</feature>
<feature type="transmembrane region" description="Helical" evidence="1">
    <location>
        <begin position="79"/>
        <end position="103"/>
    </location>
</feature>
<feature type="transmembrane region" description="Helical" evidence="1">
    <location>
        <begin position="221"/>
        <end position="239"/>
    </location>
</feature>
<keyword evidence="3" id="KW-1185">Reference proteome</keyword>